<dbReference type="PROSITE" id="PS51186">
    <property type="entry name" value="GNAT"/>
    <property type="match status" value="1"/>
</dbReference>
<dbReference type="CDD" id="cd04301">
    <property type="entry name" value="NAT_SF"/>
    <property type="match status" value="1"/>
</dbReference>
<gene>
    <name evidence="4" type="ordered locus">CKR_0487</name>
</gene>
<protein>
    <recommendedName>
        <fullName evidence="3">N-acetyltransferase domain-containing protein</fullName>
    </recommendedName>
</protein>
<dbReference type="AlphaFoldDB" id="B9DZ63"/>
<evidence type="ECO:0000313" key="5">
    <source>
        <dbReference type="Proteomes" id="UP000007969"/>
    </source>
</evidence>
<dbReference type="GO" id="GO:0016747">
    <property type="term" value="F:acyltransferase activity, transferring groups other than amino-acyl groups"/>
    <property type="evidence" value="ECO:0007669"/>
    <property type="project" value="InterPro"/>
</dbReference>
<name>B9DZ63_CLOK1</name>
<evidence type="ECO:0000313" key="4">
    <source>
        <dbReference type="EMBL" id="BAH05538.1"/>
    </source>
</evidence>
<dbReference type="SUPFAM" id="SSF55729">
    <property type="entry name" value="Acyl-CoA N-acyltransferases (Nat)"/>
    <property type="match status" value="1"/>
</dbReference>
<dbReference type="InterPro" id="IPR016181">
    <property type="entry name" value="Acyl_CoA_acyltransferase"/>
</dbReference>
<dbReference type="EMBL" id="AP009049">
    <property type="protein sequence ID" value="BAH05538.1"/>
    <property type="molecule type" value="Genomic_DNA"/>
</dbReference>
<dbReference type="PANTHER" id="PTHR43072">
    <property type="entry name" value="N-ACETYLTRANSFERASE"/>
    <property type="match status" value="1"/>
</dbReference>
<keyword evidence="2" id="KW-0012">Acyltransferase</keyword>
<dbReference type="InterPro" id="IPR000182">
    <property type="entry name" value="GNAT_dom"/>
</dbReference>
<proteinExistence type="predicted"/>
<feature type="domain" description="N-acetyltransferase" evidence="3">
    <location>
        <begin position="6"/>
        <end position="140"/>
    </location>
</feature>
<sequence>MGEISMSIRLAEYKDLEQMVKIYNQAIETHRCTADMDTFSVEERISWFEEYQCLEYPLYVYEIDNKVVGYLHFTGYRKGRRAMRYTAEISYYIHNDYQGQGIGTKMMEFALEKSKEWGYLPEVADFDGEVCSHLYYGLKI</sequence>
<organism evidence="4 5">
    <name type="scientific">Clostridium kluyveri (strain NBRC 12016)</name>
    <dbReference type="NCBI Taxonomy" id="583346"/>
    <lineage>
        <taxon>Bacteria</taxon>
        <taxon>Bacillati</taxon>
        <taxon>Bacillota</taxon>
        <taxon>Clostridia</taxon>
        <taxon>Eubacteriales</taxon>
        <taxon>Clostridiaceae</taxon>
        <taxon>Clostridium</taxon>
    </lineage>
</organism>
<dbReference type="PANTHER" id="PTHR43072:SF23">
    <property type="entry name" value="UPF0039 PROTEIN C11D3.02C"/>
    <property type="match status" value="1"/>
</dbReference>
<evidence type="ECO:0000259" key="3">
    <source>
        <dbReference type="PROSITE" id="PS51186"/>
    </source>
</evidence>
<evidence type="ECO:0000256" key="1">
    <source>
        <dbReference type="ARBA" id="ARBA00022679"/>
    </source>
</evidence>
<dbReference type="Proteomes" id="UP000007969">
    <property type="component" value="Chromosome"/>
</dbReference>
<reference evidence="5" key="1">
    <citation type="submission" date="2005-09" db="EMBL/GenBank/DDBJ databases">
        <title>Complete genome sequence of Clostridium kluyveri and comparative genomics of Clostridia species.</title>
        <authorList>
            <person name="Inui M."/>
            <person name="Nonaka H."/>
            <person name="Shinoda Y."/>
            <person name="Ikenaga Y."/>
            <person name="Abe M."/>
            <person name="Naito K."/>
            <person name="Vertes A.A."/>
            <person name="Yukawa H."/>
        </authorList>
    </citation>
    <scope>NUCLEOTIDE SEQUENCE [LARGE SCALE GENOMIC DNA]</scope>
    <source>
        <strain evidence="5">NBRC 12016</strain>
    </source>
</reference>
<dbReference type="Gene3D" id="3.40.630.30">
    <property type="match status" value="1"/>
</dbReference>
<accession>B9DZ63</accession>
<keyword evidence="1" id="KW-0808">Transferase</keyword>
<dbReference type="KEGG" id="ckr:CKR_0487"/>
<evidence type="ECO:0000256" key="2">
    <source>
        <dbReference type="ARBA" id="ARBA00023315"/>
    </source>
</evidence>
<dbReference type="HOGENOM" id="CLU_013985_4_4_9"/>
<dbReference type="Pfam" id="PF00583">
    <property type="entry name" value="Acetyltransf_1"/>
    <property type="match status" value="1"/>
</dbReference>